<evidence type="ECO:0000313" key="4">
    <source>
        <dbReference type="Proteomes" id="UP001300692"/>
    </source>
</evidence>
<dbReference type="GO" id="GO:0032259">
    <property type="term" value="P:methylation"/>
    <property type="evidence" value="ECO:0007669"/>
    <property type="project" value="UniProtKB-KW"/>
</dbReference>
<dbReference type="Proteomes" id="UP001300692">
    <property type="component" value="Unassembled WGS sequence"/>
</dbReference>
<dbReference type="InterPro" id="IPR050447">
    <property type="entry name" value="Erg6_SMT_methyltransf"/>
</dbReference>
<dbReference type="PANTHER" id="PTHR44068:SF1">
    <property type="entry name" value="HYPOTHETICAL LOC100005854"/>
    <property type="match status" value="1"/>
</dbReference>
<reference evidence="3 4" key="1">
    <citation type="submission" date="2022-10" db="EMBL/GenBank/DDBJ databases">
        <title>Comparative genomics and taxonomic characterization of three novel marine species of genus Reichenbachiella exhibiting antioxidant and polysaccharide degradation activities.</title>
        <authorList>
            <person name="Muhammad N."/>
            <person name="Lee Y.-J."/>
            <person name="Ko J."/>
            <person name="Kim S.-G."/>
        </authorList>
    </citation>
    <scope>NUCLEOTIDE SEQUENCE [LARGE SCALE GENOMIC DNA]</scope>
    <source>
        <strain evidence="3 4">ABR2-5</strain>
    </source>
</reference>
<accession>A0ABT3CR53</accession>
<keyword evidence="4" id="KW-1185">Reference proteome</keyword>
<dbReference type="Gene3D" id="3.40.50.150">
    <property type="entry name" value="Vaccinia Virus protein VP39"/>
    <property type="match status" value="1"/>
</dbReference>
<dbReference type="SUPFAM" id="SSF53335">
    <property type="entry name" value="S-adenosyl-L-methionine-dependent methyltransferases"/>
    <property type="match status" value="1"/>
</dbReference>
<dbReference type="InterPro" id="IPR029063">
    <property type="entry name" value="SAM-dependent_MTases_sf"/>
</dbReference>
<dbReference type="PANTHER" id="PTHR44068">
    <property type="entry name" value="ZGC:194242"/>
    <property type="match status" value="1"/>
</dbReference>
<sequence length="216" mass="24280">MEPTAKDIAAQLRKPTGQLGRQVAEKMNESNRPMTSFTYDHLEVKPSDHVLEIGFGNGRLMPLLLDQHEVKMTGIDLSAEMVAWAKENNADYLNRGSLRLMEGSVSALPFDDESFDSACSVNTFYFWEDALKCAKEILRVLRPGGCLCLGVTPKEEMKQLPPTQFGFNLYEDEEIISILNQAGFQTIEKHKRMEAPVEIGGQSFQFHSMVIKGFKS</sequence>
<gene>
    <name evidence="3" type="ORF">N7U62_05550</name>
</gene>
<evidence type="ECO:0000259" key="2">
    <source>
        <dbReference type="Pfam" id="PF08241"/>
    </source>
</evidence>
<comment type="caution">
    <text evidence="3">The sequence shown here is derived from an EMBL/GenBank/DDBJ whole genome shotgun (WGS) entry which is preliminary data.</text>
</comment>
<organism evidence="3 4">
    <name type="scientific">Reichenbachiella ulvae</name>
    <dbReference type="NCBI Taxonomy" id="2980104"/>
    <lineage>
        <taxon>Bacteria</taxon>
        <taxon>Pseudomonadati</taxon>
        <taxon>Bacteroidota</taxon>
        <taxon>Cytophagia</taxon>
        <taxon>Cytophagales</taxon>
        <taxon>Reichenbachiellaceae</taxon>
        <taxon>Reichenbachiella</taxon>
    </lineage>
</organism>
<keyword evidence="3" id="KW-0489">Methyltransferase</keyword>
<name>A0ABT3CR53_9BACT</name>
<protein>
    <submittedName>
        <fullName evidence="3">Class I SAM-dependent methyltransferase</fullName>
    </submittedName>
</protein>
<dbReference type="RefSeq" id="WP_264136902.1">
    <property type="nucleotide sequence ID" value="NZ_JAOYOD010000001.1"/>
</dbReference>
<keyword evidence="1" id="KW-0808">Transferase</keyword>
<dbReference type="InterPro" id="IPR013216">
    <property type="entry name" value="Methyltransf_11"/>
</dbReference>
<dbReference type="EMBL" id="JAOYOD010000001">
    <property type="protein sequence ID" value="MCV9386117.1"/>
    <property type="molecule type" value="Genomic_DNA"/>
</dbReference>
<dbReference type="Pfam" id="PF08241">
    <property type="entry name" value="Methyltransf_11"/>
    <property type="match status" value="1"/>
</dbReference>
<feature type="domain" description="Methyltransferase type 11" evidence="2">
    <location>
        <begin position="51"/>
        <end position="148"/>
    </location>
</feature>
<evidence type="ECO:0000256" key="1">
    <source>
        <dbReference type="ARBA" id="ARBA00022679"/>
    </source>
</evidence>
<evidence type="ECO:0000313" key="3">
    <source>
        <dbReference type="EMBL" id="MCV9386117.1"/>
    </source>
</evidence>
<dbReference type="GO" id="GO:0008168">
    <property type="term" value="F:methyltransferase activity"/>
    <property type="evidence" value="ECO:0007669"/>
    <property type="project" value="UniProtKB-KW"/>
</dbReference>
<proteinExistence type="predicted"/>
<dbReference type="CDD" id="cd02440">
    <property type="entry name" value="AdoMet_MTases"/>
    <property type="match status" value="1"/>
</dbReference>